<dbReference type="InterPro" id="IPR000700">
    <property type="entry name" value="PAS-assoc_C"/>
</dbReference>
<accession>A0A1H6ZTC1</accession>
<evidence type="ECO:0000256" key="8">
    <source>
        <dbReference type="ARBA" id="ARBA00022692"/>
    </source>
</evidence>
<keyword evidence="9" id="KW-0418">Kinase</keyword>
<dbReference type="Pfam" id="PF02518">
    <property type="entry name" value="HATPase_c"/>
    <property type="match status" value="1"/>
</dbReference>
<keyword evidence="7" id="KW-0808">Transferase</keyword>
<evidence type="ECO:0000256" key="1">
    <source>
        <dbReference type="ARBA" id="ARBA00000085"/>
    </source>
</evidence>
<evidence type="ECO:0000256" key="6">
    <source>
        <dbReference type="ARBA" id="ARBA00022553"/>
    </source>
</evidence>
<comment type="subcellular location">
    <subcellularLocation>
        <location evidence="2">Cell inner membrane</location>
        <topology evidence="2">Multi-pass membrane protein</topology>
    </subcellularLocation>
</comment>
<proteinExistence type="predicted"/>
<evidence type="ECO:0000256" key="9">
    <source>
        <dbReference type="ARBA" id="ARBA00022777"/>
    </source>
</evidence>
<dbReference type="InterPro" id="IPR036641">
    <property type="entry name" value="HPT_dom_sf"/>
</dbReference>
<dbReference type="SMART" id="SM00387">
    <property type="entry name" value="HATPase_c"/>
    <property type="match status" value="1"/>
</dbReference>
<feature type="domain" description="HPt" evidence="20">
    <location>
        <begin position="1116"/>
        <end position="1214"/>
    </location>
</feature>
<dbReference type="Gene3D" id="3.40.50.2300">
    <property type="match status" value="1"/>
</dbReference>
<dbReference type="PROSITE" id="PS50109">
    <property type="entry name" value="HIS_KIN"/>
    <property type="match status" value="1"/>
</dbReference>
<keyword evidence="12" id="KW-0472">Membrane</keyword>
<dbReference type="SMART" id="SM00388">
    <property type="entry name" value="HisKA"/>
    <property type="match status" value="1"/>
</dbReference>
<dbReference type="AlphaFoldDB" id="A0A1H6ZTC1"/>
<comment type="catalytic activity">
    <reaction evidence="1">
        <text>ATP + protein L-histidine = ADP + protein N-phospho-L-histidine.</text>
        <dbReference type="EC" id="2.7.13.3"/>
    </reaction>
</comment>
<dbReference type="EMBL" id="FNZH01000005">
    <property type="protein sequence ID" value="SEJ55444.1"/>
    <property type="molecule type" value="Genomic_DNA"/>
</dbReference>
<dbReference type="SMART" id="SM00448">
    <property type="entry name" value="REC"/>
    <property type="match status" value="1"/>
</dbReference>
<keyword evidence="22" id="KW-1185">Reference proteome</keyword>
<dbReference type="InterPro" id="IPR011006">
    <property type="entry name" value="CheY-like_superfamily"/>
</dbReference>
<dbReference type="PRINTS" id="PR00344">
    <property type="entry name" value="BCTRLSENSOR"/>
</dbReference>
<dbReference type="SUPFAM" id="SSF55874">
    <property type="entry name" value="ATPase domain of HSP90 chaperone/DNA topoisomerase II/histidine kinase"/>
    <property type="match status" value="1"/>
</dbReference>
<evidence type="ECO:0000259" key="18">
    <source>
        <dbReference type="PROSITE" id="PS50112"/>
    </source>
</evidence>
<evidence type="ECO:0000256" key="12">
    <source>
        <dbReference type="ARBA" id="ARBA00023136"/>
    </source>
</evidence>
<dbReference type="InterPro" id="IPR035965">
    <property type="entry name" value="PAS-like_dom_sf"/>
</dbReference>
<dbReference type="Pfam" id="PF00512">
    <property type="entry name" value="HisKA"/>
    <property type="match status" value="1"/>
</dbReference>
<evidence type="ECO:0000256" key="11">
    <source>
        <dbReference type="ARBA" id="ARBA00022989"/>
    </source>
</evidence>
<keyword evidence="8" id="KW-0812">Transmembrane</keyword>
<sequence length="1219" mass="139585">MEKDKLNIQVLLEIALNQRIQGEIEDSLERVLTLYLRKLNCFAAAIFQKDALVQVLPKAMLKRENWLVQAKQLLAGVDSHSQQPHYQLLDQIHWYAFPLDRYGYMVLMRQRALGPEMQWELGRVAYQLGRDLCQAKEEQRLRLLQELFDNSSDAIQIAEESGKLYYINMRAAERLGIEKQQAQRYRVGDFEMIFENEQNWKRHVQDLEASGQMIIEGTNIHQKTGETTPVEVTATITRIKDKKFIVAISRDISERKKQERALNASNQKLTSIFNEMSDVVWSVKLPENQVIFISPSVENLYEIAPAEWLADIGCWEKYIYPEDRAVVTKIRKALEAKGSYSVRYRILTPSGKTKWIRNNGKLIFDNERKAIRLDGVMMDRTQQYQAQETLQQELKLQEVLIDIATTYINLDLSNLSTTVQQSLEKMGHFVAADRAYIFDYDFKEGTTSNTYEWCAEGINPEINNLQQVPISLLPNWVKAHRRNEAFYVPRVQDLDDEKDGGLKSLLEPQNIKSLIAIPMMDRERLVGFVGFDSVKKHHQYSQKEQKLLYLFGQMLINVRNRKKWGVQLQVQEEKFRNLIANMNLGLLEVDLSDQVIYANQSFCQMSGYTLNELKGQLATNLLYPAGQQNRVNQKNQEGEQGITTSFEVEIKNKKGEPKWWFVSWAPNYNDQEQLIGSIAVHLDITEQKQLEQELAKAKSFAEAAAKAKELFLANMSHEIRTPLNVIIGMIRQLRAENLGPKQHGYVLQAQTSAKHLLTILNNILDVAKIESGDLEIIQSEFSPAAMAQNVYSILYSQAKDKCLDFSLQVSPQIRPVLVGDEVRLRQVLINLLGNAIKFTEKGNIQLRVHVLQETDSSQTLQFETADTGIGMSEEFIQKIFDKFSQEQNTSNRRFEGTGLGMAISHDLVRLMGSELQVESRKNEGTKFSFVLTLPIGDPSKLVSQSKETKPGTFLGRKALLVEDNEMNRFIAMQSLDFMGFQTTEAENGKKAIEHIKNKTFDLILMDIQMPVMDGVEATAYIRRQLNVTTPILALTANAFRHDIDLYLHTGMNDFITKPYDEQDFFRKIEQVLRKPTTPETESEPDQTDSGNDDAPAKTSTQPLFDLSQLEEISRGSEQFIQKMCELFVSLADEITGEMQQALDQRDWPRIQKAAHKIKPSLDQFGVDSIKNTVRDVEDYVMRRDNEEEFKDMVRQIIDTLHQVAAGLPKASAANGNELG</sequence>
<dbReference type="RefSeq" id="WP_092176277.1">
    <property type="nucleotide sequence ID" value="NZ_FNZH01000005.1"/>
</dbReference>
<evidence type="ECO:0000256" key="13">
    <source>
        <dbReference type="PROSITE-ProRule" id="PRU00110"/>
    </source>
</evidence>
<dbReference type="InterPro" id="IPR029016">
    <property type="entry name" value="GAF-like_dom_sf"/>
</dbReference>
<dbReference type="SUPFAM" id="SSF52172">
    <property type="entry name" value="CheY-like"/>
    <property type="match status" value="1"/>
</dbReference>
<feature type="domain" description="PAC" evidence="19">
    <location>
        <begin position="340"/>
        <end position="392"/>
    </location>
</feature>
<dbReference type="InterPro" id="IPR003594">
    <property type="entry name" value="HATPase_dom"/>
</dbReference>
<keyword evidence="10" id="KW-0547">Nucleotide-binding</keyword>
<dbReference type="PROSITE" id="PS50112">
    <property type="entry name" value="PAS"/>
    <property type="match status" value="2"/>
</dbReference>
<gene>
    <name evidence="21" type="ORF">SAMN05192553_10552</name>
</gene>
<feature type="region of interest" description="Disordered" evidence="15">
    <location>
        <begin position="1072"/>
        <end position="1103"/>
    </location>
</feature>
<evidence type="ECO:0000256" key="5">
    <source>
        <dbReference type="ARBA" id="ARBA00022519"/>
    </source>
</evidence>
<keyword evidence="4" id="KW-1003">Cell membrane</keyword>
<dbReference type="Pfam" id="PF01627">
    <property type="entry name" value="Hpt"/>
    <property type="match status" value="1"/>
</dbReference>
<dbReference type="Gene3D" id="1.10.287.130">
    <property type="match status" value="1"/>
</dbReference>
<dbReference type="PROSITE" id="PS50110">
    <property type="entry name" value="RESPONSE_REGULATORY"/>
    <property type="match status" value="1"/>
</dbReference>
<dbReference type="Gene3D" id="1.20.120.160">
    <property type="entry name" value="HPT domain"/>
    <property type="match status" value="1"/>
</dbReference>
<dbReference type="CDD" id="cd00130">
    <property type="entry name" value="PAS"/>
    <property type="match status" value="2"/>
</dbReference>
<dbReference type="InterPro" id="IPR001789">
    <property type="entry name" value="Sig_transdc_resp-reg_receiver"/>
</dbReference>
<evidence type="ECO:0000256" key="10">
    <source>
        <dbReference type="ARBA" id="ARBA00022840"/>
    </source>
</evidence>
<dbReference type="InterPro" id="IPR001610">
    <property type="entry name" value="PAC"/>
</dbReference>
<dbReference type="SUPFAM" id="SSF55785">
    <property type="entry name" value="PYP-like sensor domain (PAS domain)"/>
    <property type="match status" value="3"/>
</dbReference>
<evidence type="ECO:0000256" key="15">
    <source>
        <dbReference type="SAM" id="MobiDB-lite"/>
    </source>
</evidence>
<keyword evidence="5" id="KW-0997">Cell inner membrane</keyword>
<feature type="domain" description="PAC" evidence="19">
    <location>
        <begin position="644"/>
        <end position="696"/>
    </location>
</feature>
<dbReference type="Pfam" id="PF13426">
    <property type="entry name" value="PAS_9"/>
    <property type="match status" value="2"/>
</dbReference>
<dbReference type="Pfam" id="PF08447">
    <property type="entry name" value="PAS_3"/>
    <property type="match status" value="1"/>
</dbReference>
<dbReference type="Pfam" id="PF01590">
    <property type="entry name" value="GAF"/>
    <property type="match status" value="1"/>
</dbReference>
<evidence type="ECO:0000259" key="20">
    <source>
        <dbReference type="PROSITE" id="PS50894"/>
    </source>
</evidence>
<dbReference type="GO" id="GO:0000155">
    <property type="term" value="F:phosphorelay sensor kinase activity"/>
    <property type="evidence" value="ECO:0007669"/>
    <property type="project" value="InterPro"/>
</dbReference>
<evidence type="ECO:0000256" key="14">
    <source>
        <dbReference type="PROSITE-ProRule" id="PRU00169"/>
    </source>
</evidence>
<feature type="modified residue" description="Phosphohistidine" evidence="13">
    <location>
        <position position="1155"/>
    </location>
</feature>
<dbReference type="InterPro" id="IPR003018">
    <property type="entry name" value="GAF"/>
</dbReference>
<evidence type="ECO:0000313" key="21">
    <source>
        <dbReference type="EMBL" id="SEJ55444.1"/>
    </source>
</evidence>
<feature type="domain" description="Histidine kinase" evidence="16">
    <location>
        <begin position="714"/>
        <end position="935"/>
    </location>
</feature>
<evidence type="ECO:0000259" key="17">
    <source>
        <dbReference type="PROSITE" id="PS50110"/>
    </source>
</evidence>
<name>A0A1H6ZTC1_9BACT</name>
<dbReference type="SUPFAM" id="SSF47384">
    <property type="entry name" value="Homodimeric domain of signal transducing histidine kinase"/>
    <property type="match status" value="1"/>
</dbReference>
<dbReference type="InterPro" id="IPR036890">
    <property type="entry name" value="HATPase_C_sf"/>
</dbReference>
<dbReference type="InterPro" id="IPR000014">
    <property type="entry name" value="PAS"/>
</dbReference>
<dbReference type="InterPro" id="IPR004358">
    <property type="entry name" value="Sig_transdc_His_kin-like_C"/>
</dbReference>
<evidence type="ECO:0000256" key="2">
    <source>
        <dbReference type="ARBA" id="ARBA00004429"/>
    </source>
</evidence>
<dbReference type="PANTHER" id="PTHR43047">
    <property type="entry name" value="TWO-COMPONENT HISTIDINE PROTEIN KINASE"/>
    <property type="match status" value="1"/>
</dbReference>
<organism evidence="21 22">
    <name type="scientific">Cyclobacterium xiamenense</name>
    <dbReference type="NCBI Taxonomy" id="1297121"/>
    <lineage>
        <taxon>Bacteria</taxon>
        <taxon>Pseudomonadati</taxon>
        <taxon>Bacteroidota</taxon>
        <taxon>Cytophagia</taxon>
        <taxon>Cytophagales</taxon>
        <taxon>Cyclobacteriaceae</taxon>
        <taxon>Cyclobacterium</taxon>
    </lineage>
</organism>
<dbReference type="SUPFAM" id="SSF55781">
    <property type="entry name" value="GAF domain-like"/>
    <property type="match status" value="1"/>
</dbReference>
<keyword evidence="6 14" id="KW-0597">Phosphoprotein</keyword>
<dbReference type="InterPro" id="IPR013655">
    <property type="entry name" value="PAS_fold_3"/>
</dbReference>
<dbReference type="OrthoDB" id="9781208at2"/>
<dbReference type="SUPFAM" id="SSF47226">
    <property type="entry name" value="Histidine-containing phosphotransfer domain, HPT domain"/>
    <property type="match status" value="1"/>
</dbReference>
<dbReference type="CDD" id="cd00082">
    <property type="entry name" value="HisKA"/>
    <property type="match status" value="1"/>
</dbReference>
<feature type="domain" description="PAS" evidence="18">
    <location>
        <begin position="140"/>
        <end position="181"/>
    </location>
</feature>
<dbReference type="SMART" id="SM00091">
    <property type="entry name" value="PAS"/>
    <property type="match status" value="3"/>
</dbReference>
<dbReference type="InterPro" id="IPR005467">
    <property type="entry name" value="His_kinase_dom"/>
</dbReference>
<dbReference type="InterPro" id="IPR003661">
    <property type="entry name" value="HisK_dim/P_dom"/>
</dbReference>
<dbReference type="CDD" id="cd16922">
    <property type="entry name" value="HATPase_EvgS-ArcB-TorS-like"/>
    <property type="match status" value="1"/>
</dbReference>
<dbReference type="PANTHER" id="PTHR43047:SF78">
    <property type="entry name" value="SENSORY_REGULATORY PROTEIN RPFC"/>
    <property type="match status" value="1"/>
</dbReference>
<dbReference type="GO" id="GO:0005886">
    <property type="term" value="C:plasma membrane"/>
    <property type="evidence" value="ECO:0007669"/>
    <property type="project" value="UniProtKB-SubCell"/>
</dbReference>
<keyword evidence="10" id="KW-0067">ATP-binding</keyword>
<evidence type="ECO:0000256" key="4">
    <source>
        <dbReference type="ARBA" id="ARBA00022475"/>
    </source>
</evidence>
<dbReference type="STRING" id="1416801.SAMN05192553_10552"/>
<dbReference type="PROSITE" id="PS50113">
    <property type="entry name" value="PAC"/>
    <property type="match status" value="2"/>
</dbReference>
<evidence type="ECO:0000313" key="22">
    <source>
        <dbReference type="Proteomes" id="UP000199403"/>
    </source>
</evidence>
<evidence type="ECO:0000256" key="7">
    <source>
        <dbReference type="ARBA" id="ARBA00022679"/>
    </source>
</evidence>
<dbReference type="FunFam" id="3.30.565.10:FF:000010">
    <property type="entry name" value="Sensor histidine kinase RcsC"/>
    <property type="match status" value="1"/>
</dbReference>
<dbReference type="PROSITE" id="PS50894">
    <property type="entry name" value="HPT"/>
    <property type="match status" value="1"/>
</dbReference>
<evidence type="ECO:0000259" key="19">
    <source>
        <dbReference type="PROSITE" id="PS50113"/>
    </source>
</evidence>
<dbReference type="Pfam" id="PF00072">
    <property type="entry name" value="Response_reg"/>
    <property type="match status" value="1"/>
</dbReference>
<dbReference type="Proteomes" id="UP000199403">
    <property type="component" value="Unassembled WGS sequence"/>
</dbReference>
<feature type="domain" description="Response regulatory" evidence="17">
    <location>
        <begin position="957"/>
        <end position="1072"/>
    </location>
</feature>
<protein>
    <recommendedName>
        <fullName evidence="3">histidine kinase</fullName>
        <ecNumber evidence="3">2.7.13.3</ecNumber>
    </recommendedName>
</protein>
<dbReference type="SMART" id="SM00086">
    <property type="entry name" value="PAC"/>
    <property type="match status" value="3"/>
</dbReference>
<evidence type="ECO:0000256" key="3">
    <source>
        <dbReference type="ARBA" id="ARBA00012438"/>
    </source>
</evidence>
<dbReference type="InterPro" id="IPR036097">
    <property type="entry name" value="HisK_dim/P_sf"/>
</dbReference>
<keyword evidence="11" id="KW-1133">Transmembrane helix</keyword>
<dbReference type="InterPro" id="IPR008207">
    <property type="entry name" value="Sig_transdc_His_kin_Hpt_dom"/>
</dbReference>
<dbReference type="SMART" id="SM00065">
    <property type="entry name" value="GAF"/>
    <property type="match status" value="1"/>
</dbReference>
<dbReference type="EC" id="2.7.13.3" evidence="3"/>
<dbReference type="Gene3D" id="3.30.565.10">
    <property type="entry name" value="Histidine kinase-like ATPase, C-terminal domain"/>
    <property type="match status" value="1"/>
</dbReference>
<evidence type="ECO:0000259" key="16">
    <source>
        <dbReference type="PROSITE" id="PS50109"/>
    </source>
</evidence>
<reference evidence="22" key="1">
    <citation type="submission" date="2016-10" db="EMBL/GenBank/DDBJ databases">
        <authorList>
            <person name="Varghese N."/>
            <person name="Submissions S."/>
        </authorList>
    </citation>
    <scope>NUCLEOTIDE SEQUENCE [LARGE SCALE GENOMIC DNA]</scope>
    <source>
        <strain evidence="22">IBRC-M 10761</strain>
    </source>
</reference>
<dbReference type="NCBIfam" id="TIGR00229">
    <property type="entry name" value="sensory_box"/>
    <property type="match status" value="2"/>
</dbReference>
<dbReference type="Gene3D" id="3.30.450.40">
    <property type="match status" value="1"/>
</dbReference>
<feature type="domain" description="PAS" evidence="18">
    <location>
        <begin position="571"/>
        <end position="624"/>
    </location>
</feature>
<feature type="modified residue" description="4-aspartylphosphate" evidence="14">
    <location>
        <position position="1006"/>
    </location>
</feature>
<dbReference type="CDD" id="cd17546">
    <property type="entry name" value="REC_hyHK_CKI1_RcsC-like"/>
    <property type="match status" value="1"/>
</dbReference>
<dbReference type="Gene3D" id="3.30.450.20">
    <property type="entry name" value="PAS domain"/>
    <property type="match status" value="3"/>
</dbReference>